<proteinExistence type="predicted"/>
<gene>
    <name evidence="2" type="ORF">FKV23_14395</name>
</gene>
<name>A0A514BUR3_9GAMM</name>
<evidence type="ECO:0008006" key="4">
    <source>
        <dbReference type="Google" id="ProtNLM"/>
    </source>
</evidence>
<dbReference type="Proteomes" id="UP000317199">
    <property type="component" value="Chromosome"/>
</dbReference>
<dbReference type="OrthoDB" id="532576at2"/>
<dbReference type="RefSeq" id="WP_141624475.1">
    <property type="nucleotide sequence ID" value="NZ_CP041242.1"/>
</dbReference>
<evidence type="ECO:0000313" key="2">
    <source>
        <dbReference type="EMBL" id="QDH71143.1"/>
    </source>
</evidence>
<keyword evidence="1" id="KW-1133">Transmembrane helix</keyword>
<keyword evidence="1" id="KW-0812">Transmembrane</keyword>
<reference evidence="2 3" key="1">
    <citation type="submission" date="2019-06" db="EMBL/GenBank/DDBJ databases">
        <title>Lysobacter alkalisoli sp. nov. isolated from saline-alkali soil.</title>
        <authorList>
            <person name="Sun J.-Q."/>
            <person name="Xu L."/>
        </authorList>
    </citation>
    <scope>NUCLEOTIDE SEQUENCE [LARGE SCALE GENOMIC DNA]</scope>
    <source>
        <strain evidence="2 3">SJ-36</strain>
    </source>
</reference>
<evidence type="ECO:0000256" key="1">
    <source>
        <dbReference type="SAM" id="Phobius"/>
    </source>
</evidence>
<organism evidence="2 3">
    <name type="scientific">Marilutibacter alkalisoli</name>
    <dbReference type="NCBI Taxonomy" id="2591633"/>
    <lineage>
        <taxon>Bacteria</taxon>
        <taxon>Pseudomonadati</taxon>
        <taxon>Pseudomonadota</taxon>
        <taxon>Gammaproteobacteria</taxon>
        <taxon>Lysobacterales</taxon>
        <taxon>Lysobacteraceae</taxon>
        <taxon>Marilutibacter</taxon>
    </lineage>
</organism>
<dbReference type="EMBL" id="CP041242">
    <property type="protein sequence ID" value="QDH71143.1"/>
    <property type="molecule type" value="Genomic_DNA"/>
</dbReference>
<accession>A0A514BUR3</accession>
<keyword evidence="3" id="KW-1185">Reference proteome</keyword>
<dbReference type="AlphaFoldDB" id="A0A514BUR3"/>
<dbReference type="KEGG" id="lyj:FKV23_14395"/>
<feature type="transmembrane region" description="Helical" evidence="1">
    <location>
        <begin position="12"/>
        <end position="31"/>
    </location>
</feature>
<evidence type="ECO:0000313" key="3">
    <source>
        <dbReference type="Proteomes" id="UP000317199"/>
    </source>
</evidence>
<protein>
    <recommendedName>
        <fullName evidence="4">Type II secretion system protein</fullName>
    </recommendedName>
</protein>
<sequence length="147" mass="16130">MSGGIAGEGRWLAIVASVVVVATVVTAVVVMDPPSARRDMRIDEKRVRDLERIERAVRIHLDEHGALPETLAALARRPGLPLPSGDPVDGEAYGYEVTGLRSIRLCATFATDTAREIGGSGYLDRWHHPADRHCFDRRFDRKDSGGE</sequence>
<keyword evidence="1" id="KW-0472">Membrane</keyword>